<dbReference type="STRING" id="1855283.SAMN05216382_1076"/>
<accession>A0A1H7KW49</accession>
<dbReference type="RefSeq" id="WP_177171539.1">
    <property type="nucleotide sequence ID" value="NZ_FNZZ01000002.1"/>
</dbReference>
<dbReference type="Proteomes" id="UP000199214">
    <property type="component" value="Unassembled WGS sequence"/>
</dbReference>
<feature type="compositionally biased region" description="Pro residues" evidence="1">
    <location>
        <begin position="195"/>
        <end position="204"/>
    </location>
</feature>
<dbReference type="SUPFAM" id="SSF101756">
    <property type="entry name" value="Hypothetical protein YgiW"/>
    <property type="match status" value="1"/>
</dbReference>
<proteinExistence type="predicted"/>
<evidence type="ECO:0000313" key="3">
    <source>
        <dbReference type="Proteomes" id="UP000199214"/>
    </source>
</evidence>
<dbReference type="AlphaFoldDB" id="A0A1H7KW49"/>
<feature type="region of interest" description="Disordered" evidence="1">
    <location>
        <begin position="124"/>
        <end position="237"/>
    </location>
</feature>
<feature type="compositionally biased region" description="Pro residues" evidence="1">
    <location>
        <begin position="129"/>
        <end position="188"/>
    </location>
</feature>
<organism evidence="2 3">
    <name type="scientific">Sphingomonas palmae</name>
    <dbReference type="NCBI Taxonomy" id="1855283"/>
    <lineage>
        <taxon>Bacteria</taxon>
        <taxon>Pseudomonadati</taxon>
        <taxon>Pseudomonadota</taxon>
        <taxon>Alphaproteobacteria</taxon>
        <taxon>Sphingomonadales</taxon>
        <taxon>Sphingomonadaceae</taxon>
        <taxon>Sphingomonas</taxon>
    </lineage>
</organism>
<evidence type="ECO:0000256" key="1">
    <source>
        <dbReference type="SAM" id="MobiDB-lite"/>
    </source>
</evidence>
<protein>
    <submittedName>
        <fullName evidence="2">Uncharacterized protein</fullName>
    </submittedName>
</protein>
<evidence type="ECO:0000313" key="2">
    <source>
        <dbReference type="EMBL" id="SEK90305.1"/>
    </source>
</evidence>
<gene>
    <name evidence="2" type="ORF">SAMN05216382_1076</name>
</gene>
<name>A0A1H7KW49_9SPHN</name>
<reference evidence="3" key="1">
    <citation type="submission" date="2016-10" db="EMBL/GenBank/DDBJ databases">
        <authorList>
            <person name="Varghese N."/>
            <person name="Submissions S."/>
        </authorList>
    </citation>
    <scope>NUCLEOTIDE SEQUENCE [LARGE SCALE GENOMIC DNA]</scope>
    <source>
        <strain evidence="3">JS21-1</strain>
    </source>
</reference>
<sequence length="237" mass="22839">MFHLREPGFSRGQKLGIVAAALVAIGVAGGAGAVSLTRPAIEMAPTVPTAIARLPQSSGVVTVKGRVAEVYGNRFVVQDGSGRTLVDAGREAQGAVRVGTPMLVQGRYDQGQLRARFLVDSSGAVQEVGPPPPPPGAGAPPPPPRGAGAPPPPPPGAGAGAPPPPPGGPGAPPPPPGMGAGAPPPPPAMGEGAGAPPPPPPGAGAPPARGAGALPPPPAAPGLNRTGQVAPDATIRR</sequence>
<dbReference type="InterPro" id="IPR036700">
    <property type="entry name" value="BOBF_sf"/>
</dbReference>
<keyword evidence="3" id="KW-1185">Reference proteome</keyword>
<dbReference type="EMBL" id="FNZZ01000002">
    <property type="protein sequence ID" value="SEK90305.1"/>
    <property type="molecule type" value="Genomic_DNA"/>
</dbReference>